<evidence type="ECO:0000256" key="2">
    <source>
        <dbReference type="SAM" id="Phobius"/>
    </source>
</evidence>
<feature type="transmembrane region" description="Helical" evidence="2">
    <location>
        <begin position="606"/>
        <end position="625"/>
    </location>
</feature>
<feature type="transmembrane region" description="Helical" evidence="2">
    <location>
        <begin position="575"/>
        <end position="600"/>
    </location>
</feature>
<keyword evidence="3" id="KW-0732">Signal</keyword>
<name>A0A151XHH7_9HYME</name>
<dbReference type="EMBL" id="KQ982130">
    <property type="protein sequence ID" value="KYQ59807.1"/>
    <property type="molecule type" value="Genomic_DNA"/>
</dbReference>
<evidence type="ECO:0000256" key="3">
    <source>
        <dbReference type="SAM" id="SignalP"/>
    </source>
</evidence>
<dbReference type="AlphaFoldDB" id="A0A151XHH7"/>
<evidence type="ECO:0000256" key="1">
    <source>
        <dbReference type="SAM" id="MobiDB-lite"/>
    </source>
</evidence>
<keyword evidence="2" id="KW-0472">Membrane</keyword>
<feature type="transmembrane region" description="Helical" evidence="2">
    <location>
        <begin position="352"/>
        <end position="376"/>
    </location>
</feature>
<dbReference type="GO" id="GO:0016020">
    <property type="term" value="C:membrane"/>
    <property type="evidence" value="ECO:0007669"/>
    <property type="project" value="TreeGrafter"/>
</dbReference>
<sequence length="715" mass="79033">MRILTTFASVALLAIFINAQQTETTVDVLQDIYHKCTDNESILSCVKPKVLAYITNAVKQDKLAITEDLAIVKSRDVPEHKAEDYFPSQYDAADSSKSKFLRTMMLEKLDAYLSSHQLEAKLPEAIVGSIIVPRSLVDSMPKSLTIPLSDSSNEQGRGFVKKVMIPFLLGLKFKATALVPLALALIALKTWKALTLGLLSMVLSGAMILFKLTKPKIAYEGLNVYANLTQNSSCRFIVTIKKKSGRKTEKSSMSSCCDRPYSLSTNKCTISETVEVTHNSYPIETTSARSESSFLDTVQSYLASHDVTFKLPLDSTVKVSSRNIEDNQLIFNVKFGQGRAVDEARRSKLKKVIIPILVFVLLKAMTLIPLAIGVLGLKAWNALQLSFFSFIVSVGMAIFQLCKKIAADTHAAPIAHGWEYQTQYRSFQDQDQRRKFRFPYALHAIMYNVRDAQQSIGAIILLIGSCAANQDFLINSLNECIKMESWTSCLKHQILTHLDNKLGATTEVRSLETVDEAIVARTFKYFKSFDYGVDLPFVDASLKYRPSRSLIDLDIEFKNNDVDTSQARGLLKKKLLLPFLLLLKLKLKALMPIFVAIVGIKALKALVLSKLAILIVIGFVAIQLFKKGGMMMPMGMTMEPASTYGVPSMLSTTSSYDPVNTWDGNGPYSRVWTPTNGADAQNLAYSYYSPGSSNSYSSAGSSSSSSSSSSSTNYN</sequence>
<keyword evidence="5" id="KW-1185">Reference proteome</keyword>
<protein>
    <recommendedName>
        <fullName evidence="6">Osiris 19</fullName>
    </recommendedName>
</protein>
<evidence type="ECO:0008006" key="6">
    <source>
        <dbReference type="Google" id="ProtNLM"/>
    </source>
</evidence>
<proteinExistence type="predicted"/>
<evidence type="ECO:0000313" key="5">
    <source>
        <dbReference type="Proteomes" id="UP000075809"/>
    </source>
</evidence>
<evidence type="ECO:0000313" key="4">
    <source>
        <dbReference type="EMBL" id="KYQ59807.1"/>
    </source>
</evidence>
<feature type="region of interest" description="Disordered" evidence="1">
    <location>
        <begin position="691"/>
        <end position="715"/>
    </location>
</feature>
<dbReference type="Pfam" id="PF07898">
    <property type="entry name" value="DUF1676"/>
    <property type="match status" value="3"/>
</dbReference>
<dbReference type="STRING" id="64791.A0A151XHH7"/>
<feature type="chain" id="PRO_5007591931" description="Osiris 19" evidence="3">
    <location>
        <begin position="20"/>
        <end position="715"/>
    </location>
</feature>
<dbReference type="Proteomes" id="UP000075809">
    <property type="component" value="Unassembled WGS sequence"/>
</dbReference>
<dbReference type="PANTHER" id="PTHR21879:SF13">
    <property type="entry name" value="OSIRIS 18"/>
    <property type="match status" value="1"/>
</dbReference>
<dbReference type="PANTHER" id="PTHR21879">
    <property type="entry name" value="FI03362P-RELATED-RELATED"/>
    <property type="match status" value="1"/>
</dbReference>
<dbReference type="InterPro" id="IPR012464">
    <property type="entry name" value="DUF1676"/>
</dbReference>
<feature type="transmembrane region" description="Helical" evidence="2">
    <location>
        <begin position="191"/>
        <end position="210"/>
    </location>
</feature>
<organism evidence="4 5">
    <name type="scientific">Mycetomoellerius zeteki</name>
    <dbReference type="NCBI Taxonomy" id="64791"/>
    <lineage>
        <taxon>Eukaryota</taxon>
        <taxon>Metazoa</taxon>
        <taxon>Ecdysozoa</taxon>
        <taxon>Arthropoda</taxon>
        <taxon>Hexapoda</taxon>
        <taxon>Insecta</taxon>
        <taxon>Pterygota</taxon>
        <taxon>Neoptera</taxon>
        <taxon>Endopterygota</taxon>
        <taxon>Hymenoptera</taxon>
        <taxon>Apocrita</taxon>
        <taxon>Aculeata</taxon>
        <taxon>Formicoidea</taxon>
        <taxon>Formicidae</taxon>
        <taxon>Myrmicinae</taxon>
        <taxon>Mycetomoellerius</taxon>
    </lineage>
</organism>
<feature type="signal peptide" evidence="3">
    <location>
        <begin position="1"/>
        <end position="19"/>
    </location>
</feature>
<accession>A0A151XHH7</accession>
<feature type="transmembrane region" description="Helical" evidence="2">
    <location>
        <begin position="382"/>
        <end position="402"/>
    </location>
</feature>
<keyword evidence="2" id="KW-0812">Transmembrane</keyword>
<gene>
    <name evidence="4" type="ORF">ALC60_01192</name>
</gene>
<keyword evidence="2" id="KW-1133">Transmembrane helix</keyword>
<reference evidence="4 5" key="1">
    <citation type="submission" date="2015-09" db="EMBL/GenBank/DDBJ databases">
        <title>Trachymyrmex zeteki WGS genome.</title>
        <authorList>
            <person name="Nygaard S."/>
            <person name="Hu H."/>
            <person name="Boomsma J."/>
            <person name="Zhang G."/>
        </authorList>
    </citation>
    <scope>NUCLEOTIDE SEQUENCE [LARGE SCALE GENOMIC DNA]</scope>
    <source>
        <strain evidence="4">Tzet28-1</strain>
        <tissue evidence="4">Whole body</tissue>
    </source>
</reference>